<dbReference type="KEGG" id="pai:PAE0945"/>
<sequence length="166" mass="18964">MGSFYLKIFAKISVSIDYVEITGVYSKVQEFYRRLSLNSIIYRFLHPIADPLYVYKYLWSRGCMTFLIYYENKDVGLLDITPCGEGVEVAIVIADAYQGKGLGKAVALDFAPRLWKMGFKYAFAYIMPENYKALSIAKKLGAEVRCRDICIAIYRLGKEGEICQRA</sequence>
<dbReference type="AlphaFoldDB" id="Q8ZY50"/>
<evidence type="ECO:0000313" key="2">
    <source>
        <dbReference type="EMBL" id="AAL63146.1"/>
    </source>
</evidence>
<evidence type="ECO:0000313" key="3">
    <source>
        <dbReference type="Proteomes" id="UP000002439"/>
    </source>
</evidence>
<evidence type="ECO:0000259" key="1">
    <source>
        <dbReference type="PROSITE" id="PS51186"/>
    </source>
</evidence>
<dbReference type="Pfam" id="PF00583">
    <property type="entry name" value="Acetyltransf_1"/>
    <property type="match status" value="1"/>
</dbReference>
<dbReference type="STRING" id="178306.PAE0945"/>
<feature type="domain" description="N-acetyltransferase" evidence="1">
    <location>
        <begin position="16"/>
        <end position="161"/>
    </location>
</feature>
<dbReference type="Proteomes" id="UP000002439">
    <property type="component" value="Chromosome"/>
</dbReference>
<dbReference type="InterPro" id="IPR016181">
    <property type="entry name" value="Acyl_CoA_acyltransferase"/>
</dbReference>
<dbReference type="InParanoid" id="Q8ZY50"/>
<dbReference type="PATRIC" id="fig|178306.9.peg.699"/>
<dbReference type="Gene3D" id="3.40.630.30">
    <property type="match status" value="1"/>
</dbReference>
<accession>Q8ZY50</accession>
<dbReference type="eggNOG" id="arCOG05477">
    <property type="taxonomic scope" value="Archaea"/>
</dbReference>
<dbReference type="InterPro" id="IPR000182">
    <property type="entry name" value="GNAT_dom"/>
</dbReference>
<dbReference type="SUPFAM" id="SSF55729">
    <property type="entry name" value="Acyl-CoA N-acyltransferases (Nat)"/>
    <property type="match status" value="1"/>
</dbReference>
<keyword evidence="3" id="KW-1185">Reference proteome</keyword>
<reference evidence="2 3" key="1">
    <citation type="journal article" date="2002" name="Proc. Natl. Acad. Sci. U.S.A.">
        <title>Genome sequence of the hyperthermophilic crenarchaeon Pyrobaculum aerophilum.</title>
        <authorList>
            <person name="Fitz-Gibbon S.T."/>
            <person name="Ladner H."/>
            <person name="Kim U.J."/>
            <person name="Stetter K.O."/>
            <person name="Simon M.I."/>
            <person name="Miller J.H."/>
        </authorList>
    </citation>
    <scope>NUCLEOTIDE SEQUENCE [LARGE SCALE GENOMIC DNA]</scope>
    <source>
        <strain evidence="3">ATCC 51768 / DSM 7523 / JCM 9630 / CIP 104966 / NBRC 100827 / IM2</strain>
    </source>
</reference>
<dbReference type="HOGENOM" id="CLU_135992_0_0_2"/>
<name>Q8ZY50_PYRAE</name>
<dbReference type="EnsemblBacteria" id="AAL63146">
    <property type="protein sequence ID" value="AAL63146"/>
    <property type="gene ID" value="PAE0945"/>
</dbReference>
<dbReference type="GO" id="GO:0016747">
    <property type="term" value="F:acyltransferase activity, transferring groups other than amino-acyl groups"/>
    <property type="evidence" value="ECO:0007669"/>
    <property type="project" value="InterPro"/>
</dbReference>
<protein>
    <recommendedName>
        <fullName evidence="1">N-acetyltransferase domain-containing protein</fullName>
    </recommendedName>
</protein>
<proteinExistence type="predicted"/>
<dbReference type="EMBL" id="AE009441">
    <property type="protein sequence ID" value="AAL63146.1"/>
    <property type="molecule type" value="Genomic_DNA"/>
</dbReference>
<organism evidence="2 3">
    <name type="scientific">Pyrobaculum aerophilum (strain ATCC 51768 / DSM 7523 / JCM 9630 / CIP 104966 / NBRC 100827 / IM2)</name>
    <dbReference type="NCBI Taxonomy" id="178306"/>
    <lineage>
        <taxon>Archaea</taxon>
        <taxon>Thermoproteota</taxon>
        <taxon>Thermoprotei</taxon>
        <taxon>Thermoproteales</taxon>
        <taxon>Thermoproteaceae</taxon>
        <taxon>Pyrobaculum</taxon>
    </lineage>
</organism>
<dbReference type="PROSITE" id="PS51186">
    <property type="entry name" value="GNAT"/>
    <property type="match status" value="1"/>
</dbReference>
<gene>
    <name evidence="2" type="ordered locus">PAE0945</name>
</gene>